<dbReference type="InterPro" id="IPR036514">
    <property type="entry name" value="SGNH_hydro_sf"/>
</dbReference>
<feature type="domain" description="GSCFA" evidence="1">
    <location>
        <begin position="22"/>
        <end position="260"/>
    </location>
</feature>
<dbReference type="GO" id="GO:0016788">
    <property type="term" value="F:hydrolase activity, acting on ester bonds"/>
    <property type="evidence" value="ECO:0007669"/>
    <property type="project" value="UniProtKB-ARBA"/>
</dbReference>
<dbReference type="Proteomes" id="UP000248987">
    <property type="component" value="Unassembled WGS sequence"/>
</dbReference>
<dbReference type="Gene3D" id="3.40.50.1110">
    <property type="entry name" value="SGNH hydrolase"/>
    <property type="match status" value="1"/>
</dbReference>
<comment type="caution">
    <text evidence="2">The sequence shown here is derived from an EMBL/GenBank/DDBJ whole genome shotgun (WGS) entry which is preliminary data.</text>
</comment>
<proteinExistence type="predicted"/>
<keyword evidence="3" id="KW-1185">Reference proteome</keyword>
<dbReference type="OrthoDB" id="9807687at2"/>
<dbReference type="AlphaFoldDB" id="A0A1A7R4I3"/>
<sequence>MKLQTQIPLHKRTENLIDYRSKIFLLGSCFVENIGQKLAYFKFQSHQNPFGILFHPKAIETLVFRAIDDKKYVANDIFFHNEQWHCYDAHSQMSNSSKEMMLANLNMQLDLTKQQLKEASHVVLTLGTAWVYKHHTSNFAVANCHKVSQQNFKKELLSVKEITESLQTLMHKIKGVNAAATVIFTVSPIRHIKDGFVENTQSKAHLIAAIHALLANKSESGNFYFSSYELMMDELRDYRFYAEDMLHPNATAINYIWEKFQKVWMSEDALETMVEVDSIQKGMSHQAFNPNSEAHSKFLAQLQRRKETLHAKFKHMTF</sequence>
<dbReference type="Pfam" id="PF08885">
    <property type="entry name" value="GSCFA"/>
    <property type="match status" value="1"/>
</dbReference>
<evidence type="ECO:0000313" key="2">
    <source>
        <dbReference type="EMBL" id="RAJ22017.1"/>
    </source>
</evidence>
<name>A0A1A7R4I3_9FLAO</name>
<accession>A0A1A7R4I3</accession>
<dbReference type="EMBL" id="QLLQ01000011">
    <property type="protein sequence ID" value="RAJ22017.1"/>
    <property type="molecule type" value="Genomic_DNA"/>
</dbReference>
<dbReference type="InterPro" id="IPR014982">
    <property type="entry name" value="GSCFA"/>
</dbReference>
<dbReference type="SUPFAM" id="SSF52266">
    <property type="entry name" value="SGNH hydrolase"/>
    <property type="match status" value="1"/>
</dbReference>
<organism evidence="2 3">
    <name type="scientific">Gelidibacter algens</name>
    <dbReference type="NCBI Taxonomy" id="49280"/>
    <lineage>
        <taxon>Bacteria</taxon>
        <taxon>Pseudomonadati</taxon>
        <taxon>Bacteroidota</taxon>
        <taxon>Flavobacteriia</taxon>
        <taxon>Flavobacteriales</taxon>
        <taxon>Flavobacteriaceae</taxon>
        <taxon>Gelidibacter</taxon>
    </lineage>
</organism>
<dbReference type="RefSeq" id="WP_066429463.1">
    <property type="nucleotide sequence ID" value="NZ_LZRN01000001.1"/>
</dbReference>
<dbReference type="STRING" id="49280.A9996_00080"/>
<evidence type="ECO:0000259" key="1">
    <source>
        <dbReference type="Pfam" id="PF08885"/>
    </source>
</evidence>
<reference evidence="2 3" key="1">
    <citation type="submission" date="2018-06" db="EMBL/GenBank/DDBJ databases">
        <title>Genomic Encyclopedia of Archaeal and Bacterial Type Strains, Phase II (KMG-II): from individual species to whole genera.</title>
        <authorList>
            <person name="Goeker M."/>
        </authorList>
    </citation>
    <scope>NUCLEOTIDE SEQUENCE [LARGE SCALE GENOMIC DNA]</scope>
    <source>
        <strain evidence="2 3">DSM 12408</strain>
    </source>
</reference>
<gene>
    <name evidence="2" type="ORF">LX77_02675</name>
</gene>
<protein>
    <submittedName>
        <fullName evidence="2">GSCFA family protein</fullName>
    </submittedName>
</protein>
<evidence type="ECO:0000313" key="3">
    <source>
        <dbReference type="Proteomes" id="UP000248987"/>
    </source>
</evidence>